<accession>A0ABT3TK89</accession>
<dbReference type="RefSeq" id="WP_279246731.1">
    <property type="nucleotide sequence ID" value="NZ_SHNN01000004.1"/>
</dbReference>
<feature type="region of interest" description="Disordered" evidence="1">
    <location>
        <begin position="61"/>
        <end position="98"/>
    </location>
</feature>
<keyword evidence="2" id="KW-1133">Transmembrane helix</keyword>
<comment type="caution">
    <text evidence="3">The sequence shown here is derived from an EMBL/GenBank/DDBJ whole genome shotgun (WGS) entry which is preliminary data.</text>
</comment>
<dbReference type="Pfam" id="PF11666">
    <property type="entry name" value="DUF2933"/>
    <property type="match status" value="1"/>
</dbReference>
<organism evidence="3 4">
    <name type="scientific">Candidatus Litorirhabdus singularis</name>
    <dbReference type="NCBI Taxonomy" id="2518993"/>
    <lineage>
        <taxon>Bacteria</taxon>
        <taxon>Pseudomonadati</taxon>
        <taxon>Pseudomonadota</taxon>
        <taxon>Gammaproteobacteria</taxon>
        <taxon>Cellvibrionales</taxon>
        <taxon>Halieaceae</taxon>
        <taxon>Candidatus Litorirhabdus</taxon>
    </lineage>
</organism>
<dbReference type="Proteomes" id="UP001143362">
    <property type="component" value="Unassembled WGS sequence"/>
</dbReference>
<feature type="compositionally biased region" description="Basic and acidic residues" evidence="1">
    <location>
        <begin position="86"/>
        <end position="98"/>
    </location>
</feature>
<name>A0ABT3TK89_9GAMM</name>
<dbReference type="InterPro" id="IPR021682">
    <property type="entry name" value="DUF2933"/>
</dbReference>
<gene>
    <name evidence="3" type="ORF">EYC98_17690</name>
</gene>
<keyword evidence="2" id="KW-0472">Membrane</keyword>
<evidence type="ECO:0000313" key="3">
    <source>
        <dbReference type="EMBL" id="MCX2982698.1"/>
    </source>
</evidence>
<evidence type="ECO:0000313" key="4">
    <source>
        <dbReference type="Proteomes" id="UP001143362"/>
    </source>
</evidence>
<sequence>MNSSQHKSKQWFTTKSIFIASIAGAGLYYLWIEHHSHLTHFLPYAIFLLCPVIHIFMHGGHSHKQSGNTAMEEPGQSAPSQSLPEGEPKPENSTTRKE</sequence>
<feature type="transmembrane region" description="Helical" evidence="2">
    <location>
        <begin position="12"/>
        <end position="32"/>
    </location>
</feature>
<reference evidence="3" key="1">
    <citation type="submission" date="2019-02" db="EMBL/GenBank/DDBJ databases">
        <authorList>
            <person name="Li S.-H."/>
        </authorList>
    </citation>
    <scope>NUCLEOTIDE SEQUENCE</scope>
    <source>
        <strain evidence="3">IMCC14734</strain>
    </source>
</reference>
<keyword evidence="4" id="KW-1185">Reference proteome</keyword>
<keyword evidence="2" id="KW-0812">Transmembrane</keyword>
<evidence type="ECO:0000256" key="2">
    <source>
        <dbReference type="SAM" id="Phobius"/>
    </source>
</evidence>
<protein>
    <submittedName>
        <fullName evidence="3">DUF2933 domain-containing protein</fullName>
    </submittedName>
</protein>
<proteinExistence type="predicted"/>
<evidence type="ECO:0000256" key="1">
    <source>
        <dbReference type="SAM" id="MobiDB-lite"/>
    </source>
</evidence>
<dbReference type="EMBL" id="SHNN01000004">
    <property type="protein sequence ID" value="MCX2982698.1"/>
    <property type="molecule type" value="Genomic_DNA"/>
</dbReference>
<feature type="transmembrane region" description="Helical" evidence="2">
    <location>
        <begin position="38"/>
        <end position="57"/>
    </location>
</feature>